<dbReference type="GO" id="GO:0005886">
    <property type="term" value="C:plasma membrane"/>
    <property type="evidence" value="ECO:0007669"/>
    <property type="project" value="TreeGrafter"/>
</dbReference>
<dbReference type="PANTHER" id="PTHR33021:SF339">
    <property type="entry name" value="OS07G0570600 PROTEIN"/>
    <property type="match status" value="1"/>
</dbReference>
<keyword evidence="1" id="KW-0479">Metal-binding</keyword>
<reference evidence="7 8" key="1">
    <citation type="submission" date="2023-10" db="EMBL/GenBank/DDBJ databases">
        <title>Chromosome-scale genome assembly provides insights into flower coloration mechanisms of Canna indica.</title>
        <authorList>
            <person name="Li C."/>
        </authorList>
    </citation>
    <scope>NUCLEOTIDE SEQUENCE [LARGE SCALE GENOMIC DNA]</scope>
    <source>
        <tissue evidence="7">Flower</tissue>
    </source>
</reference>
<dbReference type="Proteomes" id="UP001327560">
    <property type="component" value="Chromosome 1"/>
</dbReference>
<feature type="chain" id="PRO_5042847944" description="Phytocyanin domain-containing protein" evidence="5">
    <location>
        <begin position="26"/>
        <end position="192"/>
    </location>
</feature>
<dbReference type="InterPro" id="IPR008972">
    <property type="entry name" value="Cupredoxin"/>
</dbReference>
<sequence>MENSMTTAMALLVVLLAAGVGLSEGAVYKVGDSIGWTIMGSPNYTAWTVSKNFQVGDTIVFEYNKNFHNVLEVSKADYSACNAASPIATYTSGNDSITLKSKGHRFFICGFTGHCSGGQKVDVRLAKSSSSAASSPSPAPSPSTSGASGSNPSPAASPPAANSGTSALPSGVALLLVMLSFTAISAGLVRLY</sequence>
<evidence type="ECO:0000256" key="2">
    <source>
        <dbReference type="ARBA" id="ARBA00023180"/>
    </source>
</evidence>
<name>A0AAQ3JKZ0_9LILI</name>
<dbReference type="AlphaFoldDB" id="A0AAQ3JKZ0"/>
<protein>
    <recommendedName>
        <fullName evidence="6">Phytocyanin domain-containing protein</fullName>
    </recommendedName>
</protein>
<feature type="compositionally biased region" description="Low complexity" evidence="3">
    <location>
        <begin position="128"/>
        <end position="162"/>
    </location>
</feature>
<dbReference type="Gene3D" id="2.60.40.420">
    <property type="entry name" value="Cupredoxins - blue copper proteins"/>
    <property type="match status" value="1"/>
</dbReference>
<feature type="region of interest" description="Disordered" evidence="3">
    <location>
        <begin position="127"/>
        <end position="162"/>
    </location>
</feature>
<dbReference type="InterPro" id="IPR039391">
    <property type="entry name" value="Phytocyanin-like"/>
</dbReference>
<proteinExistence type="predicted"/>
<dbReference type="InterPro" id="IPR003245">
    <property type="entry name" value="Phytocyanin_dom"/>
</dbReference>
<dbReference type="Pfam" id="PF02298">
    <property type="entry name" value="Cu_bind_like"/>
    <property type="match status" value="1"/>
</dbReference>
<evidence type="ECO:0000256" key="3">
    <source>
        <dbReference type="SAM" id="MobiDB-lite"/>
    </source>
</evidence>
<evidence type="ECO:0000313" key="8">
    <source>
        <dbReference type="Proteomes" id="UP001327560"/>
    </source>
</evidence>
<dbReference type="FunFam" id="2.60.40.420:FF:000003">
    <property type="entry name" value="Blue copper"/>
    <property type="match status" value="1"/>
</dbReference>
<dbReference type="PANTHER" id="PTHR33021">
    <property type="entry name" value="BLUE COPPER PROTEIN"/>
    <property type="match status" value="1"/>
</dbReference>
<dbReference type="EMBL" id="CP136890">
    <property type="protein sequence ID" value="WOK91821.1"/>
    <property type="molecule type" value="Genomic_DNA"/>
</dbReference>
<evidence type="ECO:0000256" key="4">
    <source>
        <dbReference type="SAM" id="Phobius"/>
    </source>
</evidence>
<dbReference type="GO" id="GO:0009055">
    <property type="term" value="F:electron transfer activity"/>
    <property type="evidence" value="ECO:0007669"/>
    <property type="project" value="InterPro"/>
</dbReference>
<keyword evidence="2" id="KW-0325">Glycoprotein</keyword>
<evidence type="ECO:0000256" key="1">
    <source>
        <dbReference type="ARBA" id="ARBA00022723"/>
    </source>
</evidence>
<evidence type="ECO:0000313" key="7">
    <source>
        <dbReference type="EMBL" id="WOK91821.1"/>
    </source>
</evidence>
<keyword evidence="4" id="KW-0812">Transmembrane</keyword>
<keyword evidence="4" id="KW-1133">Transmembrane helix</keyword>
<keyword evidence="5" id="KW-0732">Signal</keyword>
<organism evidence="7 8">
    <name type="scientific">Canna indica</name>
    <name type="common">Indian-shot</name>
    <dbReference type="NCBI Taxonomy" id="4628"/>
    <lineage>
        <taxon>Eukaryota</taxon>
        <taxon>Viridiplantae</taxon>
        <taxon>Streptophyta</taxon>
        <taxon>Embryophyta</taxon>
        <taxon>Tracheophyta</taxon>
        <taxon>Spermatophyta</taxon>
        <taxon>Magnoliopsida</taxon>
        <taxon>Liliopsida</taxon>
        <taxon>Zingiberales</taxon>
        <taxon>Cannaceae</taxon>
        <taxon>Canna</taxon>
    </lineage>
</organism>
<feature type="transmembrane region" description="Helical" evidence="4">
    <location>
        <begin position="167"/>
        <end position="189"/>
    </location>
</feature>
<feature type="signal peptide" evidence="5">
    <location>
        <begin position="1"/>
        <end position="25"/>
    </location>
</feature>
<gene>
    <name evidence="7" type="ORF">Cni_G00512</name>
</gene>
<keyword evidence="4" id="KW-0472">Membrane</keyword>
<dbReference type="SUPFAM" id="SSF49503">
    <property type="entry name" value="Cupredoxins"/>
    <property type="match status" value="1"/>
</dbReference>
<dbReference type="GO" id="GO:0046872">
    <property type="term" value="F:metal ion binding"/>
    <property type="evidence" value="ECO:0007669"/>
    <property type="project" value="UniProtKB-KW"/>
</dbReference>
<dbReference type="PROSITE" id="PS51485">
    <property type="entry name" value="PHYTOCYANIN"/>
    <property type="match status" value="1"/>
</dbReference>
<evidence type="ECO:0000256" key="5">
    <source>
        <dbReference type="SAM" id="SignalP"/>
    </source>
</evidence>
<evidence type="ECO:0000259" key="6">
    <source>
        <dbReference type="PROSITE" id="PS51485"/>
    </source>
</evidence>
<keyword evidence="8" id="KW-1185">Reference proteome</keyword>
<accession>A0AAQ3JKZ0</accession>
<feature type="domain" description="Phytocyanin" evidence="6">
    <location>
        <begin position="26"/>
        <end position="127"/>
    </location>
</feature>